<gene>
    <name evidence="1" type="ORF">PFISCL1PPCAC_25705</name>
</gene>
<evidence type="ECO:0000313" key="2">
    <source>
        <dbReference type="Proteomes" id="UP001432322"/>
    </source>
</evidence>
<evidence type="ECO:0008006" key="3">
    <source>
        <dbReference type="Google" id="ProtNLM"/>
    </source>
</evidence>
<name>A0AAV5WW09_9BILA</name>
<feature type="non-terminal residue" evidence="1">
    <location>
        <position position="1"/>
    </location>
</feature>
<keyword evidence="2" id="KW-1185">Reference proteome</keyword>
<accession>A0AAV5WW09</accession>
<evidence type="ECO:0000313" key="1">
    <source>
        <dbReference type="EMBL" id="GMT34408.1"/>
    </source>
</evidence>
<dbReference type="AlphaFoldDB" id="A0AAV5WW09"/>
<protein>
    <recommendedName>
        <fullName evidence="3">Ribosomal protein</fullName>
    </recommendedName>
</protein>
<sequence length="82" mass="9393">TAIRPSSSSHLSNRRVFRGRKRQRLVSVAESALIFHGVDGRVAWGRSGLRLTRAALLSISINRRRRCTRRQWQIAAAHAREF</sequence>
<feature type="non-terminal residue" evidence="1">
    <location>
        <position position="82"/>
    </location>
</feature>
<organism evidence="1 2">
    <name type="scientific">Pristionchus fissidentatus</name>
    <dbReference type="NCBI Taxonomy" id="1538716"/>
    <lineage>
        <taxon>Eukaryota</taxon>
        <taxon>Metazoa</taxon>
        <taxon>Ecdysozoa</taxon>
        <taxon>Nematoda</taxon>
        <taxon>Chromadorea</taxon>
        <taxon>Rhabditida</taxon>
        <taxon>Rhabditina</taxon>
        <taxon>Diplogasteromorpha</taxon>
        <taxon>Diplogasteroidea</taxon>
        <taxon>Neodiplogasteridae</taxon>
        <taxon>Pristionchus</taxon>
    </lineage>
</organism>
<comment type="caution">
    <text evidence="1">The sequence shown here is derived from an EMBL/GenBank/DDBJ whole genome shotgun (WGS) entry which is preliminary data.</text>
</comment>
<dbReference type="Proteomes" id="UP001432322">
    <property type="component" value="Unassembled WGS sequence"/>
</dbReference>
<proteinExistence type="predicted"/>
<reference evidence="1" key="1">
    <citation type="submission" date="2023-10" db="EMBL/GenBank/DDBJ databases">
        <title>Genome assembly of Pristionchus species.</title>
        <authorList>
            <person name="Yoshida K."/>
            <person name="Sommer R.J."/>
        </authorList>
    </citation>
    <scope>NUCLEOTIDE SEQUENCE</scope>
    <source>
        <strain evidence="1">RS5133</strain>
    </source>
</reference>
<dbReference type="EMBL" id="BTSY01000006">
    <property type="protein sequence ID" value="GMT34408.1"/>
    <property type="molecule type" value="Genomic_DNA"/>
</dbReference>